<organism evidence="2 3">
    <name type="scientific">Ohessyouella blattaphilus</name>
    <dbReference type="NCBI Taxonomy" id="2949333"/>
    <lineage>
        <taxon>Bacteria</taxon>
        <taxon>Bacillati</taxon>
        <taxon>Bacillota</taxon>
        <taxon>Clostridia</taxon>
        <taxon>Lachnospirales</taxon>
        <taxon>Lachnospiraceae</taxon>
        <taxon>Ohessyouella</taxon>
    </lineage>
</organism>
<gene>
    <name evidence="2" type="ORF">NK118_03200</name>
</gene>
<evidence type="ECO:0000313" key="3">
    <source>
        <dbReference type="Proteomes" id="UP001523565"/>
    </source>
</evidence>
<comment type="caution">
    <text evidence="2">The sequence shown here is derived from an EMBL/GenBank/DDBJ whole genome shotgun (WGS) entry which is preliminary data.</text>
</comment>
<dbReference type="Proteomes" id="UP001523565">
    <property type="component" value="Unassembled WGS sequence"/>
</dbReference>
<dbReference type="RefSeq" id="WP_262068155.1">
    <property type="nucleotide sequence ID" value="NZ_JAMXOC010000002.1"/>
</dbReference>
<accession>A0ABT1EEX3</accession>
<evidence type="ECO:0000313" key="2">
    <source>
        <dbReference type="EMBL" id="MCP1109253.1"/>
    </source>
</evidence>
<name>A0ABT1EEX3_9FIRM</name>
<proteinExistence type="predicted"/>
<keyword evidence="3" id="KW-1185">Reference proteome</keyword>
<dbReference type="NCBIfam" id="TIGR03936">
    <property type="entry name" value="sam_1_link_chp"/>
    <property type="match status" value="1"/>
</dbReference>
<protein>
    <submittedName>
        <fullName evidence="2">TIGR03936 family radical SAM-associated protein</fullName>
    </submittedName>
</protein>
<feature type="domain" description="DUF2344" evidence="1">
    <location>
        <begin position="3"/>
        <end position="186"/>
    </location>
</feature>
<dbReference type="Pfam" id="PF10105">
    <property type="entry name" value="DUF2344"/>
    <property type="match status" value="1"/>
</dbReference>
<sequence length="235" mass="26608">MLKVRLKFSKNGVMRYIGHLDLMRYFQKAMRRANVPVALSGGYSPHMIMSFALPLSVGQTADGDYMDIALSEEIDFHQTIADLNQVMVEGIEVQDIVPVSDDRRQGGMAIVAAASYLVSFKETQEIPADWSEKCQSFMAEDEIRIVKKTKRSEKEVNIRPFIFEMRVEEGGIYLLLAAGSSANLKPDLVLKAFLDYVGAAVDTPMHFHRLDLYYREADEFRALGDVKDDRKRSLS</sequence>
<reference evidence="2 3" key="1">
    <citation type="journal article" date="2022" name="Genome Biol. Evol.">
        <title>Host diet, physiology and behaviors set the stage for Lachnospiraceae cladogenesis.</title>
        <authorList>
            <person name="Vera-Ponce De Leon A."/>
            <person name="Schneider M."/>
            <person name="Jahnes B.C."/>
            <person name="Sadowski V."/>
            <person name="Camuy-Velez L.A."/>
            <person name="Duan J."/>
            <person name="Sabree Z.L."/>
        </authorList>
    </citation>
    <scope>NUCLEOTIDE SEQUENCE [LARGE SCALE GENOMIC DNA]</scope>
    <source>
        <strain evidence="2 3">PAL227</strain>
    </source>
</reference>
<dbReference type="InterPro" id="IPR018768">
    <property type="entry name" value="DUF2344"/>
</dbReference>
<dbReference type="EMBL" id="JAMZFV010000002">
    <property type="protein sequence ID" value="MCP1109253.1"/>
    <property type="molecule type" value="Genomic_DNA"/>
</dbReference>
<evidence type="ECO:0000259" key="1">
    <source>
        <dbReference type="Pfam" id="PF10105"/>
    </source>
</evidence>